<dbReference type="GO" id="GO:0140358">
    <property type="term" value="F:P-type transmembrane transporter activity"/>
    <property type="evidence" value="ECO:0007669"/>
    <property type="project" value="InterPro"/>
</dbReference>
<dbReference type="InterPro" id="IPR023299">
    <property type="entry name" value="ATPase_P-typ_cyto_dom_N"/>
</dbReference>
<dbReference type="OMA" id="MPEWGYL"/>
<proteinExistence type="inferred from homology"/>
<dbReference type="GO" id="GO:0031902">
    <property type="term" value="C:late endosome membrane"/>
    <property type="evidence" value="ECO:0007669"/>
    <property type="project" value="TreeGrafter"/>
</dbReference>
<evidence type="ECO:0000256" key="1">
    <source>
        <dbReference type="ARBA" id="ARBA00004141"/>
    </source>
</evidence>
<dbReference type="InterPro" id="IPR023214">
    <property type="entry name" value="HAD_sf"/>
</dbReference>
<evidence type="ECO:0000313" key="14">
    <source>
        <dbReference type="Proteomes" id="UP000264820"/>
    </source>
</evidence>
<dbReference type="FunFam" id="2.70.150.10:FF:000017">
    <property type="entry name" value="Cation-transporting ATPase"/>
    <property type="match status" value="1"/>
</dbReference>
<keyword evidence="14" id="KW-1185">Reference proteome</keyword>
<keyword evidence="5" id="KW-0547">Nucleotide-binding</keyword>
<evidence type="ECO:0000256" key="11">
    <source>
        <dbReference type="SAM" id="Phobius"/>
    </source>
</evidence>
<keyword evidence="6" id="KW-0067">ATP-binding</keyword>
<dbReference type="GO" id="GO:0046872">
    <property type="term" value="F:metal ion binding"/>
    <property type="evidence" value="ECO:0007669"/>
    <property type="project" value="UniProtKB-KW"/>
</dbReference>
<dbReference type="InterPro" id="IPR004014">
    <property type="entry name" value="ATPase_P-typ_cation-transptr_N"/>
</dbReference>
<feature type="transmembrane region" description="Helical" evidence="11">
    <location>
        <begin position="342"/>
        <end position="364"/>
    </location>
</feature>
<dbReference type="STRING" id="109280.ENSHCOP00000028042"/>
<feature type="domain" description="Cation-transporting P-type ATPase N-terminal" evidence="12">
    <location>
        <begin position="91"/>
        <end position="164"/>
    </location>
</feature>
<evidence type="ECO:0000256" key="5">
    <source>
        <dbReference type="ARBA" id="ARBA00022741"/>
    </source>
</evidence>
<dbReference type="SUPFAM" id="SSF81653">
    <property type="entry name" value="Calcium ATPase, transduction domain A"/>
    <property type="match status" value="1"/>
</dbReference>
<dbReference type="SUPFAM" id="SSF81665">
    <property type="entry name" value="Calcium ATPase, transmembrane domain M"/>
    <property type="match status" value="1"/>
</dbReference>
<feature type="transmembrane region" description="Helical" evidence="11">
    <location>
        <begin position="884"/>
        <end position="911"/>
    </location>
</feature>
<evidence type="ECO:0000256" key="9">
    <source>
        <dbReference type="ARBA" id="ARBA00022989"/>
    </source>
</evidence>
<dbReference type="Pfam" id="PF00122">
    <property type="entry name" value="E1-E2_ATPase"/>
    <property type="match status" value="1"/>
</dbReference>
<dbReference type="Pfam" id="PF00690">
    <property type="entry name" value="Cation_ATPase_N"/>
    <property type="match status" value="1"/>
</dbReference>
<dbReference type="Gene3D" id="3.40.50.1000">
    <property type="entry name" value="HAD superfamily/HAD-like"/>
    <property type="match status" value="1"/>
</dbReference>
<dbReference type="Gene3D" id="3.40.1110.10">
    <property type="entry name" value="Calcium-transporting ATPase, cytoplasmic domain N"/>
    <property type="match status" value="1"/>
</dbReference>
<dbReference type="InterPro" id="IPR008250">
    <property type="entry name" value="ATPase_P-typ_transduc_dom_A_sf"/>
</dbReference>
<evidence type="ECO:0000256" key="3">
    <source>
        <dbReference type="ARBA" id="ARBA00022692"/>
    </source>
</evidence>
<dbReference type="InterPro" id="IPR044492">
    <property type="entry name" value="P_typ_ATPase_HD_dom"/>
</dbReference>
<keyword evidence="9 11" id="KW-1133">Transmembrane helix</keyword>
<protein>
    <submittedName>
        <fullName evidence="13">ATPase 13A3</fullName>
    </submittedName>
</protein>
<dbReference type="InterPro" id="IPR018303">
    <property type="entry name" value="ATPase_P-typ_P_site"/>
</dbReference>
<evidence type="ECO:0000256" key="2">
    <source>
        <dbReference type="ARBA" id="ARBA00006000"/>
    </source>
</evidence>
<dbReference type="GO" id="GO:0019829">
    <property type="term" value="F:ATPase-coupled monoatomic cation transmembrane transporter activity"/>
    <property type="evidence" value="ECO:0007669"/>
    <property type="project" value="TreeGrafter"/>
</dbReference>
<reference evidence="13" key="2">
    <citation type="submission" date="2025-09" db="UniProtKB">
        <authorList>
            <consortium name="Ensembl"/>
        </authorList>
    </citation>
    <scope>IDENTIFICATION</scope>
</reference>
<accession>A0A3Q3EBN9</accession>
<dbReference type="PANTHER" id="PTHR45630:SF12">
    <property type="entry name" value="POLYAMINE-TRANSPORTING ATPASE 13A3"/>
    <property type="match status" value="1"/>
</dbReference>
<dbReference type="NCBIfam" id="TIGR01657">
    <property type="entry name" value="P-ATPase-V"/>
    <property type="match status" value="1"/>
</dbReference>
<evidence type="ECO:0000256" key="6">
    <source>
        <dbReference type="ARBA" id="ARBA00022840"/>
    </source>
</evidence>
<feature type="transmembrane region" description="Helical" evidence="11">
    <location>
        <begin position="167"/>
        <end position="186"/>
    </location>
</feature>
<dbReference type="SUPFAM" id="SSF81660">
    <property type="entry name" value="Metal cation-transporting ATPase, ATP-binding domain N"/>
    <property type="match status" value="1"/>
</dbReference>
<dbReference type="Pfam" id="PF13246">
    <property type="entry name" value="Cation_ATPase"/>
    <property type="match status" value="1"/>
</dbReference>
<reference evidence="13" key="1">
    <citation type="submission" date="2025-08" db="UniProtKB">
        <authorList>
            <consortium name="Ensembl"/>
        </authorList>
    </citation>
    <scope>IDENTIFICATION</scope>
</reference>
<dbReference type="SFLD" id="SFLDS00003">
    <property type="entry name" value="Haloacid_Dehalogenase"/>
    <property type="match status" value="1"/>
</dbReference>
<dbReference type="AlphaFoldDB" id="A0A3Q3EBN9"/>
<evidence type="ECO:0000256" key="7">
    <source>
        <dbReference type="ARBA" id="ARBA00022842"/>
    </source>
</evidence>
<comment type="similarity">
    <text evidence="2">Belongs to the cation transport ATPase (P-type) (TC 3.A.3) family. Type V subfamily.</text>
</comment>
<dbReference type="GO" id="GO:0005524">
    <property type="term" value="F:ATP binding"/>
    <property type="evidence" value="ECO:0007669"/>
    <property type="project" value="UniProtKB-KW"/>
</dbReference>
<dbReference type="FunFam" id="1.20.1110.10:FF:000023">
    <property type="entry name" value="Cation-transporting ATPase"/>
    <property type="match status" value="1"/>
</dbReference>
<keyword evidence="4" id="KW-0479">Metal-binding</keyword>
<dbReference type="Ensembl" id="ENSHCOT00000024791.1">
    <property type="protein sequence ID" value="ENSHCOP00000028042.1"/>
    <property type="gene ID" value="ENSHCOG00000020401.1"/>
</dbReference>
<dbReference type="PROSITE" id="PS00154">
    <property type="entry name" value="ATPASE_E1_E2"/>
    <property type="match status" value="1"/>
</dbReference>
<dbReference type="PRINTS" id="PR00119">
    <property type="entry name" value="CATATPASE"/>
</dbReference>
<dbReference type="GeneTree" id="ENSGT00940000155941"/>
<dbReference type="GO" id="GO:0006874">
    <property type="term" value="P:intracellular calcium ion homeostasis"/>
    <property type="evidence" value="ECO:0007669"/>
    <property type="project" value="TreeGrafter"/>
</dbReference>
<keyword evidence="7" id="KW-0460">Magnesium</keyword>
<dbReference type="InterPro" id="IPR023298">
    <property type="entry name" value="ATPase_P-typ_TM_dom_sf"/>
</dbReference>
<dbReference type="Pfam" id="PF12409">
    <property type="entry name" value="P5-ATPase"/>
    <property type="match status" value="1"/>
</dbReference>
<dbReference type="InterPro" id="IPR036412">
    <property type="entry name" value="HAD-like_sf"/>
</dbReference>
<dbReference type="InterPro" id="IPR006544">
    <property type="entry name" value="P-type_TPase_V"/>
</dbReference>
<comment type="subcellular location">
    <subcellularLocation>
        <location evidence="1">Membrane</location>
        <topology evidence="1">Multi-pass membrane protein</topology>
    </subcellularLocation>
</comment>
<evidence type="ECO:0000256" key="8">
    <source>
        <dbReference type="ARBA" id="ARBA00022967"/>
    </source>
</evidence>
<dbReference type="InterPro" id="IPR047819">
    <property type="entry name" value="P5A-ATPase_N"/>
</dbReference>
<dbReference type="FunFam" id="3.40.50.1000:FF:000045">
    <property type="entry name" value="Cation-transporting ATPase"/>
    <property type="match status" value="1"/>
</dbReference>
<evidence type="ECO:0000256" key="4">
    <source>
        <dbReference type="ARBA" id="ARBA00022723"/>
    </source>
</evidence>
<feature type="transmembrane region" description="Helical" evidence="11">
    <location>
        <begin position="29"/>
        <end position="53"/>
    </location>
</feature>
<keyword evidence="3 11" id="KW-0812">Transmembrane</keyword>
<evidence type="ECO:0000313" key="13">
    <source>
        <dbReference type="Ensembl" id="ENSHCOP00000028042.1"/>
    </source>
</evidence>
<organism evidence="13 14">
    <name type="scientific">Hippocampus comes</name>
    <name type="common">Tiger tail seahorse</name>
    <dbReference type="NCBI Taxonomy" id="109280"/>
    <lineage>
        <taxon>Eukaryota</taxon>
        <taxon>Metazoa</taxon>
        <taxon>Chordata</taxon>
        <taxon>Craniata</taxon>
        <taxon>Vertebrata</taxon>
        <taxon>Euteleostomi</taxon>
        <taxon>Actinopterygii</taxon>
        <taxon>Neopterygii</taxon>
        <taxon>Teleostei</taxon>
        <taxon>Neoteleostei</taxon>
        <taxon>Acanthomorphata</taxon>
        <taxon>Syngnathiaria</taxon>
        <taxon>Syngnathiformes</taxon>
        <taxon>Syngnathoidei</taxon>
        <taxon>Syngnathidae</taxon>
        <taxon>Hippocampus</taxon>
    </lineage>
</organism>
<name>A0A3Q3EBN9_HIPCM</name>
<dbReference type="GO" id="GO:0015203">
    <property type="term" value="F:polyamine transmembrane transporter activity"/>
    <property type="evidence" value="ECO:0007669"/>
    <property type="project" value="TreeGrafter"/>
</dbReference>
<dbReference type="Proteomes" id="UP000264820">
    <property type="component" value="Unplaced"/>
</dbReference>
<keyword evidence="10 11" id="KW-0472">Membrane</keyword>
<dbReference type="NCBIfam" id="TIGR01494">
    <property type="entry name" value="ATPase_P-type"/>
    <property type="match status" value="1"/>
</dbReference>
<dbReference type="SMART" id="SM00831">
    <property type="entry name" value="Cation_ATPase_N"/>
    <property type="match status" value="1"/>
</dbReference>
<sequence length="1045" mass="116898">FVSMETREMTLINQGLEDEMEVWGYRPCLWKMILVGVGAVCSGGLLLLLLYWLPEWGVKATCTLSSLREAHTLLLRTTVRLDKVRTLSVCRLGLEDTKVSCADIHRDHSYGLTTTIRDHRALFFGKNEIDVQVPSLFRLFIKEVLNPFYIFQLFAIVLWAVQGYFHYSLSVLFFSLILIAASLYSIRKQYAILHNLVVAHSMMRVSVCRRSKDVEQVMSTELVPGDVITIPANGMIMPCDAVLIRGTCIVNESMLTGESVPVTKTSLPSSGDDAERIYSTEEHKRHTLFCGSHVIQSRYYAGKLVKVVVVRTGFCTEKGQLVRSILYPKPTNFKLHRDATQFLMCMVVLAVLGFFYAIVVDVILGVSVEAVIYDALNITLIAVPPIIPVALTAGLMHAQRRMKRLGIFCISPQRINISGQLNLVCFDKTGTLTEDCLDLWGVQRAENATKCFLAPDTEISTETSFAACMATCHSLITIEGKLCGDPLDVKVFGATGSVRSTECLHVKVCFSSQESFGIVRQFPFSPALQRMSVVVRQLGQNHFDAYLKGAPETVSNLCKPHTVPQNFKETLETYTRQGFRVIALAHHRLDSELPWLQVQSLSRYTNMDLLGLIIMQNKIKEQTAGVLLDLRQANIRTLMVTGDNMLTAISVARDCGMIRGHEKVIIADAVPPNDQNPATITWRYSENPVLKSNQTTKINFGLHSEEEPGYHFAVSGQAFNVITEHFPHLVPKFLLRATVFARMTPDQKTQLVQALQSLDYTVGMCGDGANDCGALKKAHSGVSLSDLEASVASPFTSSIPNISCITNLIRQGRAALVTTFCVFKFMSLFSLILFCGVILLYTVTTLKSFDFPIATDLSTALFCCTVSLNPAWKKLSRRTPPTSLMSIPVLSSIIFQMLNCLLFQIFTFFLVQQQSWYRTPQEIHCNDSRFSDTCGLNKTEAGALYIITNYENTSLFYVSAFQYLIVAIVFAKGKPFRQPSYKNCKTVCKAKRLLSPSNMLLSFVCSHFHISLRMTSLFQFFFFGYQIAFCLHSACSLSILRFLNN</sequence>
<dbReference type="GO" id="GO:0016887">
    <property type="term" value="F:ATP hydrolysis activity"/>
    <property type="evidence" value="ECO:0007669"/>
    <property type="project" value="InterPro"/>
</dbReference>
<gene>
    <name evidence="13" type="primary">ATP13A3</name>
</gene>
<evidence type="ECO:0000256" key="10">
    <source>
        <dbReference type="ARBA" id="ARBA00023136"/>
    </source>
</evidence>
<feature type="transmembrane region" description="Helical" evidence="11">
    <location>
        <begin position="815"/>
        <end position="841"/>
    </location>
</feature>
<feature type="transmembrane region" description="Helical" evidence="11">
    <location>
        <begin position="144"/>
        <end position="161"/>
    </location>
</feature>
<dbReference type="Gene3D" id="2.70.150.10">
    <property type="entry name" value="Calcium-transporting ATPase, cytoplasmic transduction domain A"/>
    <property type="match status" value="1"/>
</dbReference>
<dbReference type="SFLD" id="SFLDG00002">
    <property type="entry name" value="C1.7:_P-type_atpase_like"/>
    <property type="match status" value="1"/>
</dbReference>
<keyword evidence="8" id="KW-1278">Translocase</keyword>
<dbReference type="SFLD" id="SFLDF00027">
    <property type="entry name" value="p-type_atpase"/>
    <property type="match status" value="1"/>
</dbReference>
<feature type="transmembrane region" description="Helical" evidence="11">
    <location>
        <begin position="370"/>
        <end position="395"/>
    </location>
</feature>
<dbReference type="InterPro" id="IPR001757">
    <property type="entry name" value="P_typ_ATPase"/>
</dbReference>
<dbReference type="SUPFAM" id="SSF56784">
    <property type="entry name" value="HAD-like"/>
    <property type="match status" value="1"/>
</dbReference>
<evidence type="ECO:0000259" key="12">
    <source>
        <dbReference type="SMART" id="SM00831"/>
    </source>
</evidence>
<feature type="transmembrane region" description="Helical" evidence="11">
    <location>
        <begin position="954"/>
        <end position="972"/>
    </location>
</feature>
<feature type="transmembrane region" description="Helical" evidence="11">
    <location>
        <begin position="1022"/>
        <end position="1043"/>
    </location>
</feature>
<dbReference type="PANTHER" id="PTHR45630">
    <property type="entry name" value="CATION-TRANSPORTING ATPASE-RELATED"/>
    <property type="match status" value="1"/>
</dbReference>
<dbReference type="InterPro" id="IPR059000">
    <property type="entry name" value="ATPase_P-type_domA"/>
</dbReference>